<dbReference type="SUPFAM" id="SSF56214">
    <property type="entry name" value="4'-phosphopantetheinyl transferase"/>
    <property type="match status" value="2"/>
</dbReference>
<dbReference type="AlphaFoldDB" id="A0A9P1N5I4"/>
<dbReference type="FunFam" id="3.90.470.20:FF:000003">
    <property type="entry name" value="L-aminoadipate-semialdehyde dehydrogenase-phosphopantetheinyl transferase"/>
    <property type="match status" value="1"/>
</dbReference>
<feature type="domain" description="4'-phosphopantetheinyl transferase" evidence="10">
    <location>
        <begin position="111"/>
        <end position="206"/>
    </location>
</feature>
<dbReference type="GO" id="GO:0008897">
    <property type="term" value="F:holo-[acyl-carrier-protein] synthase activity"/>
    <property type="evidence" value="ECO:0007669"/>
    <property type="project" value="UniProtKB-EC"/>
</dbReference>
<accession>A0A9P1N5I4</accession>
<keyword evidence="4" id="KW-0808">Transferase</keyword>
<gene>
    <name evidence="12" type="ORF">CAMP_LOCUS14505</name>
</gene>
<organism evidence="12 13">
    <name type="scientific">Caenorhabditis angaria</name>
    <dbReference type="NCBI Taxonomy" id="860376"/>
    <lineage>
        <taxon>Eukaryota</taxon>
        <taxon>Metazoa</taxon>
        <taxon>Ecdysozoa</taxon>
        <taxon>Nematoda</taxon>
        <taxon>Chromadorea</taxon>
        <taxon>Rhabditida</taxon>
        <taxon>Rhabditina</taxon>
        <taxon>Rhabditomorpha</taxon>
        <taxon>Rhabditoidea</taxon>
        <taxon>Rhabditidae</taxon>
        <taxon>Peloderinae</taxon>
        <taxon>Caenorhabditis</taxon>
    </lineage>
</organism>
<sequence length="252" mass="29921">MGRSLRWAVSLKETLSLPNFEELFRKAIFGLPEEDVKSQRAFRYKQDSLACIIGRILIRKATCDILEKSWPEITFERTGRGKPYLKNSPPNYHFNISHHGDLVVLATENVPVGIDVMRIEKRRSETAEEHIMKLKRQFTEQEIETMLGFVTELDRWRAFYRIWCLKEAILKATGIGLTDNLRKYDFWTKPNHSFEPGCYLTSTRYFHEKIEQKSWRIEECFIDLLYDVQFLSPDLDDIEEFEIFDVKPDKHF</sequence>
<dbReference type="EMBL" id="CANHGI010000005">
    <property type="protein sequence ID" value="CAI5451868.1"/>
    <property type="molecule type" value="Genomic_DNA"/>
</dbReference>
<proteinExistence type="inferred from homology"/>
<evidence type="ECO:0000256" key="8">
    <source>
        <dbReference type="ARBA" id="ARBA00048794"/>
    </source>
</evidence>
<reference evidence="12" key="1">
    <citation type="submission" date="2022-11" db="EMBL/GenBank/DDBJ databases">
        <authorList>
            <person name="Kikuchi T."/>
        </authorList>
    </citation>
    <scope>NUCLEOTIDE SEQUENCE</scope>
    <source>
        <strain evidence="12">PS1010</strain>
    </source>
</reference>
<dbReference type="GO" id="GO:0000287">
    <property type="term" value="F:magnesium ion binding"/>
    <property type="evidence" value="ECO:0007669"/>
    <property type="project" value="InterPro"/>
</dbReference>
<comment type="catalytic activity">
    <reaction evidence="7">
        <text>apo-[ACP] + CoA = holo-[ACP] + adenosine 3',5'-bisphosphate + H(+)</text>
        <dbReference type="Rhea" id="RHEA:12068"/>
        <dbReference type="Rhea" id="RHEA-COMP:9685"/>
        <dbReference type="Rhea" id="RHEA-COMP:9690"/>
        <dbReference type="ChEBI" id="CHEBI:15378"/>
        <dbReference type="ChEBI" id="CHEBI:29999"/>
        <dbReference type="ChEBI" id="CHEBI:57287"/>
        <dbReference type="ChEBI" id="CHEBI:58343"/>
        <dbReference type="ChEBI" id="CHEBI:64479"/>
        <dbReference type="EC" id="2.7.8.7"/>
    </reaction>
    <physiologicalReaction direction="left-to-right" evidence="7">
        <dbReference type="Rhea" id="RHEA:12069"/>
    </physiologicalReaction>
</comment>
<dbReference type="InterPro" id="IPR008278">
    <property type="entry name" value="4-PPantetheinyl_Trfase_dom"/>
</dbReference>
<dbReference type="OrthoDB" id="26719at2759"/>
<name>A0A9P1N5I4_9PELO</name>
<comment type="similarity">
    <text evidence="1">Belongs to the P-Pant transferase superfamily. AcpS family.</text>
</comment>
<evidence type="ECO:0000313" key="13">
    <source>
        <dbReference type="Proteomes" id="UP001152747"/>
    </source>
</evidence>
<dbReference type="InterPro" id="IPR050559">
    <property type="entry name" value="P-Pant_transferase_sf"/>
</dbReference>
<evidence type="ECO:0000313" key="12">
    <source>
        <dbReference type="EMBL" id="CAI5451868.1"/>
    </source>
</evidence>
<evidence type="ECO:0000259" key="10">
    <source>
        <dbReference type="Pfam" id="PF01648"/>
    </source>
</evidence>
<evidence type="ECO:0000256" key="2">
    <source>
        <dbReference type="ARBA" id="ARBA00013172"/>
    </source>
</evidence>
<dbReference type="Proteomes" id="UP001152747">
    <property type="component" value="Unassembled WGS sequence"/>
</dbReference>
<feature type="coiled-coil region" evidence="9">
    <location>
        <begin position="117"/>
        <end position="144"/>
    </location>
</feature>
<comment type="catalytic activity">
    <reaction evidence="8">
        <text>apo-[ACP] + acetyl-CoA = acetyl-[ACP] + adenosine 3',5'-bisphosphate + H(+)</text>
        <dbReference type="Rhea" id="RHEA:46564"/>
        <dbReference type="Rhea" id="RHEA-COMP:9621"/>
        <dbReference type="Rhea" id="RHEA-COMP:9690"/>
        <dbReference type="ChEBI" id="CHEBI:15378"/>
        <dbReference type="ChEBI" id="CHEBI:29999"/>
        <dbReference type="ChEBI" id="CHEBI:57288"/>
        <dbReference type="ChEBI" id="CHEBI:58343"/>
        <dbReference type="ChEBI" id="CHEBI:78446"/>
    </reaction>
    <physiologicalReaction direction="left-to-right" evidence="8">
        <dbReference type="Rhea" id="RHEA:46565"/>
    </physiologicalReaction>
</comment>
<keyword evidence="9" id="KW-0175">Coiled coil</keyword>
<comment type="caution">
    <text evidence="12">The sequence shown here is derived from an EMBL/GenBank/DDBJ whole genome shotgun (WGS) entry which is preliminary data.</text>
</comment>
<dbReference type="Pfam" id="PF22624">
    <property type="entry name" value="AASDHPPT_N"/>
    <property type="match status" value="1"/>
</dbReference>
<dbReference type="GO" id="GO:0019878">
    <property type="term" value="P:lysine biosynthetic process via aminoadipic acid"/>
    <property type="evidence" value="ECO:0007669"/>
    <property type="project" value="TreeGrafter"/>
</dbReference>
<dbReference type="Gene3D" id="3.90.470.20">
    <property type="entry name" value="4'-phosphopantetheinyl transferase domain"/>
    <property type="match status" value="2"/>
</dbReference>
<dbReference type="InterPro" id="IPR037143">
    <property type="entry name" value="4-PPantetheinyl_Trfase_dom_sf"/>
</dbReference>
<dbReference type="EC" id="2.7.8.7" evidence="2"/>
<dbReference type="PANTHER" id="PTHR12215:SF10">
    <property type="entry name" value="L-AMINOADIPATE-SEMIALDEHYDE DEHYDROGENASE-PHOSPHOPANTETHEINYL TRANSFERASE"/>
    <property type="match status" value="1"/>
</dbReference>
<evidence type="ECO:0000256" key="3">
    <source>
        <dbReference type="ARBA" id="ARBA00016301"/>
    </source>
</evidence>
<protein>
    <recommendedName>
        <fullName evidence="3">L-aminoadipate-semialdehyde dehydrogenase-phosphopantetheinyl transferase</fullName>
        <ecNumber evidence="2">2.7.8.7</ecNumber>
    </recommendedName>
    <alternativeName>
        <fullName evidence="5">4'-phosphopantetheinyl transferase</fullName>
    </alternativeName>
    <alternativeName>
        <fullName evidence="6">Alpha-aminoadipic semialdehyde dehydrogenase-phosphopantetheinyl transferase</fullName>
    </alternativeName>
</protein>
<feature type="domain" description="4'-phosphopantetheinyl transferase N-terminal" evidence="11">
    <location>
        <begin position="23"/>
        <end position="108"/>
    </location>
</feature>
<dbReference type="Pfam" id="PF01648">
    <property type="entry name" value="ACPS"/>
    <property type="match status" value="1"/>
</dbReference>
<dbReference type="GO" id="GO:0005829">
    <property type="term" value="C:cytosol"/>
    <property type="evidence" value="ECO:0007669"/>
    <property type="project" value="TreeGrafter"/>
</dbReference>
<evidence type="ECO:0000256" key="4">
    <source>
        <dbReference type="ARBA" id="ARBA00022679"/>
    </source>
</evidence>
<dbReference type="InterPro" id="IPR055066">
    <property type="entry name" value="AASDHPPT_N"/>
</dbReference>
<evidence type="ECO:0000259" key="11">
    <source>
        <dbReference type="Pfam" id="PF22624"/>
    </source>
</evidence>
<evidence type="ECO:0000256" key="7">
    <source>
        <dbReference type="ARBA" id="ARBA00048641"/>
    </source>
</evidence>
<keyword evidence="13" id="KW-1185">Reference proteome</keyword>
<evidence type="ECO:0000256" key="5">
    <source>
        <dbReference type="ARBA" id="ARBA00030484"/>
    </source>
</evidence>
<evidence type="ECO:0000256" key="1">
    <source>
        <dbReference type="ARBA" id="ARBA00006195"/>
    </source>
</evidence>
<evidence type="ECO:0000256" key="9">
    <source>
        <dbReference type="SAM" id="Coils"/>
    </source>
</evidence>
<evidence type="ECO:0000256" key="6">
    <source>
        <dbReference type="ARBA" id="ARBA00033443"/>
    </source>
</evidence>
<dbReference type="PANTHER" id="PTHR12215">
    <property type="entry name" value="PHOSPHOPANTETHEINE TRANSFERASE"/>
    <property type="match status" value="1"/>
</dbReference>